<dbReference type="PROSITE" id="PS01211">
    <property type="entry name" value="UPF0001"/>
    <property type="match status" value="1"/>
</dbReference>
<evidence type="ECO:0000259" key="5">
    <source>
        <dbReference type="Pfam" id="PF01168"/>
    </source>
</evidence>
<protein>
    <recommendedName>
        <fullName evidence="2">Pyridoxal phosphate homeostasis protein</fullName>
        <shortName evidence="2">PLP homeostasis protein</shortName>
    </recommendedName>
</protein>
<dbReference type="STRING" id="280699.M1V7C9"/>
<dbReference type="SUPFAM" id="SSF51419">
    <property type="entry name" value="PLP-binding barrel"/>
    <property type="match status" value="1"/>
</dbReference>
<dbReference type="KEGG" id="cme:CYME_CMS406C"/>
<dbReference type="AlphaFoldDB" id="M1V7C9"/>
<evidence type="ECO:0000256" key="1">
    <source>
        <dbReference type="ARBA" id="ARBA00022898"/>
    </source>
</evidence>
<feature type="domain" description="Alanine racemase N-terminal" evidence="5">
    <location>
        <begin position="51"/>
        <end position="264"/>
    </location>
</feature>
<dbReference type="CDD" id="cd06822">
    <property type="entry name" value="PLPDE_III_YBL036c_euk"/>
    <property type="match status" value="1"/>
</dbReference>
<proteinExistence type="inferred from homology"/>
<accession>M1V7C9</accession>
<dbReference type="EMBL" id="AP006501">
    <property type="protein sequence ID" value="BAM82970.1"/>
    <property type="molecule type" value="Genomic_DNA"/>
</dbReference>
<dbReference type="OMA" id="PLEWHMI"/>
<reference evidence="6 7" key="1">
    <citation type="journal article" date="2004" name="Nature">
        <title>Genome sequence of the ultrasmall unicellular red alga Cyanidioschyzon merolae 10D.</title>
        <authorList>
            <person name="Matsuzaki M."/>
            <person name="Misumi O."/>
            <person name="Shin-i T."/>
            <person name="Maruyama S."/>
            <person name="Takahara M."/>
            <person name="Miyagishima S."/>
            <person name="Mori T."/>
            <person name="Nishida K."/>
            <person name="Yagisawa F."/>
            <person name="Nishida K."/>
            <person name="Yoshida Y."/>
            <person name="Nishimura Y."/>
            <person name="Nakao S."/>
            <person name="Kobayashi T."/>
            <person name="Momoyama Y."/>
            <person name="Higashiyama T."/>
            <person name="Minoda A."/>
            <person name="Sano M."/>
            <person name="Nomoto H."/>
            <person name="Oishi K."/>
            <person name="Hayashi H."/>
            <person name="Ohta F."/>
            <person name="Nishizaka S."/>
            <person name="Haga S."/>
            <person name="Miura S."/>
            <person name="Morishita T."/>
            <person name="Kabeya Y."/>
            <person name="Terasawa K."/>
            <person name="Suzuki Y."/>
            <person name="Ishii Y."/>
            <person name="Asakawa S."/>
            <person name="Takano H."/>
            <person name="Ohta N."/>
            <person name="Kuroiwa H."/>
            <person name="Tanaka K."/>
            <person name="Shimizu N."/>
            <person name="Sugano S."/>
            <person name="Sato N."/>
            <person name="Nozaki H."/>
            <person name="Ogasawara N."/>
            <person name="Kohara Y."/>
            <person name="Kuroiwa T."/>
        </authorList>
    </citation>
    <scope>NUCLEOTIDE SEQUENCE [LARGE SCALE GENOMIC DNA]</scope>
    <source>
        <strain evidence="6 7">10D</strain>
    </source>
</reference>
<evidence type="ECO:0000256" key="3">
    <source>
        <dbReference type="PIRSR" id="PIRSR004848-1"/>
    </source>
</evidence>
<organism evidence="6 7">
    <name type="scientific">Cyanidioschyzon merolae (strain NIES-3377 / 10D)</name>
    <name type="common">Unicellular red alga</name>
    <dbReference type="NCBI Taxonomy" id="280699"/>
    <lineage>
        <taxon>Eukaryota</taxon>
        <taxon>Rhodophyta</taxon>
        <taxon>Bangiophyceae</taxon>
        <taxon>Cyanidiales</taxon>
        <taxon>Cyanidiaceae</taxon>
        <taxon>Cyanidioschyzon</taxon>
    </lineage>
</organism>
<dbReference type="PANTHER" id="PTHR10146:SF14">
    <property type="entry name" value="PYRIDOXAL PHOSPHATE HOMEOSTASIS PROTEIN"/>
    <property type="match status" value="1"/>
</dbReference>
<comment type="similarity">
    <text evidence="2 4">Belongs to the pyridoxal phosphate-binding protein YggS/PROSC family.</text>
</comment>
<dbReference type="InterPro" id="IPR011078">
    <property type="entry name" value="PyrdxlP_homeostasis"/>
</dbReference>
<dbReference type="Proteomes" id="UP000007014">
    <property type="component" value="Chromosome 19"/>
</dbReference>
<gene>
    <name evidence="6" type="ORF">CYME_CMS406C</name>
</gene>
<comment type="cofactor">
    <cofactor evidence="3">
        <name>pyridoxal 5'-phosphate</name>
        <dbReference type="ChEBI" id="CHEBI:597326"/>
    </cofactor>
</comment>
<dbReference type="eggNOG" id="KOG3157">
    <property type="taxonomic scope" value="Eukaryota"/>
</dbReference>
<dbReference type="HAMAP" id="MF_02087">
    <property type="entry name" value="PLP_homeostasis"/>
    <property type="match status" value="1"/>
</dbReference>
<name>M1V7C9_CYAM1</name>
<sequence length="269" mass="29987">MSVRWKRLQAQLGFLSSGLRMQHTISESKAQGERAQTIAERLCKVRERIQVAALAAKRDPARVRLVAVSKTHAAGTVREAYDAGQRHFGENYVQELVEKAEQLPTDINWHFIGHLQSNKVRTLLSVPNLWCVETVDRPKLANTLNRLMDELRPDGGPIPVMVQVNVSGEASKAGIEPAAAPELVEHILQACPRLKLLGLMTIGSPDPSPEPVAFQRLSHLRDQIQDRFRFQEPLELSMGMSDDFEAAVRMGSTNVRIGSTIFGPRVYPQ</sequence>
<dbReference type="GeneID" id="16997423"/>
<feature type="modified residue" description="N6-(pyridoxal phosphate)lysine" evidence="2 3">
    <location>
        <position position="70"/>
    </location>
</feature>
<evidence type="ECO:0000256" key="4">
    <source>
        <dbReference type="RuleBase" id="RU004514"/>
    </source>
</evidence>
<comment type="function">
    <text evidence="2">Pyridoxal 5'-phosphate (PLP)-binding protein, which may be involved in intracellular homeostatic regulation of pyridoxal 5'-phosphate (PLP), the active form of vitamin B6.</text>
</comment>
<evidence type="ECO:0000313" key="6">
    <source>
        <dbReference type="EMBL" id="BAM82970.1"/>
    </source>
</evidence>
<dbReference type="HOGENOM" id="CLU_059988_2_0_1"/>
<dbReference type="Gene3D" id="3.20.20.10">
    <property type="entry name" value="Alanine racemase"/>
    <property type="match status" value="1"/>
</dbReference>
<dbReference type="FunFam" id="3.20.20.10:FF:000007">
    <property type="entry name" value="Pyridoxal phosphate homeostasis protein"/>
    <property type="match status" value="1"/>
</dbReference>
<dbReference type="GO" id="GO:0030170">
    <property type="term" value="F:pyridoxal phosphate binding"/>
    <property type="evidence" value="ECO:0007669"/>
    <property type="project" value="UniProtKB-UniRule"/>
</dbReference>
<dbReference type="NCBIfam" id="TIGR00044">
    <property type="entry name" value="YggS family pyridoxal phosphate-dependent enzyme"/>
    <property type="match status" value="1"/>
</dbReference>
<reference evidence="6 7" key="2">
    <citation type="journal article" date="2007" name="BMC Biol.">
        <title>A 100%-complete sequence reveals unusually simple genomic features in the hot-spring red alga Cyanidioschyzon merolae.</title>
        <authorList>
            <person name="Nozaki H."/>
            <person name="Takano H."/>
            <person name="Misumi O."/>
            <person name="Terasawa K."/>
            <person name="Matsuzaki M."/>
            <person name="Maruyama S."/>
            <person name="Nishida K."/>
            <person name="Yagisawa F."/>
            <person name="Yoshida Y."/>
            <person name="Fujiwara T."/>
            <person name="Takio S."/>
            <person name="Tamura K."/>
            <person name="Chung S.J."/>
            <person name="Nakamura S."/>
            <person name="Kuroiwa H."/>
            <person name="Tanaka K."/>
            <person name="Sato N."/>
            <person name="Kuroiwa T."/>
        </authorList>
    </citation>
    <scope>NUCLEOTIDE SEQUENCE [LARGE SCALE GENOMIC DNA]</scope>
    <source>
        <strain evidence="6 7">10D</strain>
    </source>
</reference>
<dbReference type="OrthoDB" id="10264196at2759"/>
<dbReference type="InterPro" id="IPR001608">
    <property type="entry name" value="Ala_racemase_N"/>
</dbReference>
<dbReference type="InterPro" id="IPR029066">
    <property type="entry name" value="PLP-binding_barrel"/>
</dbReference>
<keyword evidence="7" id="KW-1185">Reference proteome</keyword>
<dbReference type="Pfam" id="PF01168">
    <property type="entry name" value="Ala_racemase_N"/>
    <property type="match status" value="1"/>
</dbReference>
<dbReference type="Gramene" id="CMS406CT">
    <property type="protein sequence ID" value="CMS406CT"/>
    <property type="gene ID" value="CMS406C"/>
</dbReference>
<evidence type="ECO:0000313" key="7">
    <source>
        <dbReference type="Proteomes" id="UP000007014"/>
    </source>
</evidence>
<dbReference type="PANTHER" id="PTHR10146">
    <property type="entry name" value="PROLINE SYNTHETASE CO-TRANSCRIBED BACTERIAL HOMOLOG PROTEIN"/>
    <property type="match status" value="1"/>
</dbReference>
<keyword evidence="1 2" id="KW-0663">Pyridoxal phosphate</keyword>
<evidence type="ECO:0000256" key="2">
    <source>
        <dbReference type="HAMAP-Rule" id="MF_03225"/>
    </source>
</evidence>
<dbReference type="PIRSF" id="PIRSF004848">
    <property type="entry name" value="YBL036c_PLPDEIII"/>
    <property type="match status" value="1"/>
</dbReference>
<dbReference type="RefSeq" id="XP_005539006.1">
    <property type="nucleotide sequence ID" value="XM_005538949.1"/>
</dbReference>